<gene>
    <name evidence="1" type="ORF">C8N46_11353</name>
</gene>
<comment type="caution">
    <text evidence="1">The sequence shown here is derived from an EMBL/GenBank/DDBJ whole genome shotgun (WGS) entry which is preliminary data.</text>
</comment>
<reference evidence="1 2" key="1">
    <citation type="submission" date="2018-04" db="EMBL/GenBank/DDBJ databases">
        <title>Genomic Encyclopedia of Archaeal and Bacterial Type Strains, Phase II (KMG-II): from individual species to whole genera.</title>
        <authorList>
            <person name="Goeker M."/>
        </authorList>
    </citation>
    <scope>NUCLEOTIDE SEQUENCE [LARGE SCALE GENOMIC DNA]</scope>
    <source>
        <strain evidence="1 2">DSM 25731</strain>
    </source>
</reference>
<name>A0A2T6BR85_9FLAO</name>
<dbReference type="RefSeq" id="WP_108116749.1">
    <property type="nucleotide sequence ID" value="NZ_QBKT01000013.1"/>
</dbReference>
<keyword evidence="2" id="KW-1185">Reference proteome</keyword>
<organism evidence="1 2">
    <name type="scientific">Kordia periserrulae</name>
    <dbReference type="NCBI Taxonomy" id="701523"/>
    <lineage>
        <taxon>Bacteria</taxon>
        <taxon>Pseudomonadati</taxon>
        <taxon>Bacteroidota</taxon>
        <taxon>Flavobacteriia</taxon>
        <taxon>Flavobacteriales</taxon>
        <taxon>Flavobacteriaceae</taxon>
        <taxon>Kordia</taxon>
    </lineage>
</organism>
<evidence type="ECO:0000313" key="2">
    <source>
        <dbReference type="Proteomes" id="UP000244090"/>
    </source>
</evidence>
<sequence length="63" mass="7361">MSSANERLHELEDQLIHINGLMQALIKLLPDGNDYVCIANELEKQLFEFQKSFDDVWEDLLNL</sequence>
<dbReference type="AlphaFoldDB" id="A0A2T6BR85"/>
<evidence type="ECO:0000313" key="1">
    <source>
        <dbReference type="EMBL" id="PTX58562.1"/>
    </source>
</evidence>
<proteinExistence type="predicted"/>
<dbReference type="EMBL" id="QBKT01000013">
    <property type="protein sequence ID" value="PTX58562.1"/>
    <property type="molecule type" value="Genomic_DNA"/>
</dbReference>
<protein>
    <submittedName>
        <fullName evidence="1">Uncharacterized protein</fullName>
    </submittedName>
</protein>
<dbReference type="Proteomes" id="UP000244090">
    <property type="component" value="Unassembled WGS sequence"/>
</dbReference>
<dbReference type="OrthoDB" id="9903593at2"/>
<accession>A0A2T6BR85</accession>